<keyword evidence="3" id="KW-1133">Transmembrane helix</keyword>
<dbReference type="SUPFAM" id="SSF55874">
    <property type="entry name" value="ATPase domain of HSP90 chaperone/DNA topoisomerase II/histidine kinase"/>
    <property type="match status" value="1"/>
</dbReference>
<dbReference type="EMBL" id="BDHI01000014">
    <property type="protein sequence ID" value="GCB22009.1"/>
    <property type="molecule type" value="Genomic_DNA"/>
</dbReference>
<organism evidence="4 5">
    <name type="scientific">Aspergillus awamori</name>
    <name type="common">Black koji mold</name>
    <dbReference type="NCBI Taxonomy" id="105351"/>
    <lineage>
        <taxon>Eukaryota</taxon>
        <taxon>Fungi</taxon>
        <taxon>Dikarya</taxon>
        <taxon>Ascomycota</taxon>
        <taxon>Pezizomycotina</taxon>
        <taxon>Eurotiomycetes</taxon>
        <taxon>Eurotiomycetidae</taxon>
        <taxon>Eurotiales</taxon>
        <taxon>Aspergillaceae</taxon>
        <taxon>Aspergillus</taxon>
    </lineage>
</organism>
<dbReference type="PANTHER" id="PTHR32387">
    <property type="entry name" value="WU:FJ29H11"/>
    <property type="match status" value="1"/>
</dbReference>
<feature type="region of interest" description="Disordered" evidence="2">
    <location>
        <begin position="51"/>
        <end position="91"/>
    </location>
</feature>
<evidence type="ECO:0008006" key="6">
    <source>
        <dbReference type="Google" id="ProtNLM"/>
    </source>
</evidence>
<dbReference type="Gene3D" id="3.30.565.10">
    <property type="entry name" value="Histidine kinase-like ATPase, C-terminal domain"/>
    <property type="match status" value="1"/>
</dbReference>
<protein>
    <recommendedName>
        <fullName evidence="6">Protein NO VEIN C-terminal domain-containing protein</fullName>
    </recommendedName>
</protein>
<feature type="region of interest" description="Disordered" evidence="2">
    <location>
        <begin position="1688"/>
        <end position="1749"/>
    </location>
</feature>
<dbReference type="InterPro" id="IPR052957">
    <property type="entry name" value="Auxin_embryo_med"/>
</dbReference>
<feature type="compositionally biased region" description="Low complexity" evidence="2">
    <location>
        <begin position="1696"/>
        <end position="1720"/>
    </location>
</feature>
<evidence type="ECO:0000256" key="2">
    <source>
        <dbReference type="SAM" id="MobiDB-lite"/>
    </source>
</evidence>
<dbReference type="Proteomes" id="UP000286921">
    <property type="component" value="Unassembled WGS sequence"/>
</dbReference>
<keyword evidence="1" id="KW-0175">Coiled coil</keyword>
<accession>A0A401KRZ3</accession>
<reference evidence="4 5" key="1">
    <citation type="submission" date="2016-09" db="EMBL/GenBank/DDBJ databases">
        <title>Aspergillus awamori IFM 58123T.</title>
        <authorList>
            <person name="Kusuya Y."/>
            <person name="Shimizu M."/>
            <person name="Takahashi H."/>
            <person name="Yaguchi T."/>
        </authorList>
    </citation>
    <scope>NUCLEOTIDE SEQUENCE [LARGE SCALE GENOMIC DNA]</scope>
    <source>
        <strain evidence="4 5">IFM 58123</strain>
    </source>
</reference>
<dbReference type="PANTHER" id="PTHR32387:SF0">
    <property type="entry name" value="PROTEIN NO VEIN"/>
    <property type="match status" value="1"/>
</dbReference>
<dbReference type="InterPro" id="IPR036890">
    <property type="entry name" value="HATPase_C_sf"/>
</dbReference>
<keyword evidence="3" id="KW-0812">Transmembrane</keyword>
<comment type="caution">
    <text evidence="4">The sequence shown here is derived from an EMBL/GenBank/DDBJ whole genome shotgun (WGS) entry which is preliminary data.</text>
</comment>
<name>A0A401KRZ3_ASPAW</name>
<dbReference type="STRING" id="105351.A0A401KRZ3"/>
<proteinExistence type="predicted"/>
<dbReference type="NCBIfam" id="NF047352">
    <property type="entry name" value="P_loop_sacsin"/>
    <property type="match status" value="1"/>
</dbReference>
<feature type="coiled-coil region" evidence="1">
    <location>
        <begin position="252"/>
        <end position="297"/>
    </location>
</feature>
<keyword evidence="3" id="KW-0472">Membrane</keyword>
<evidence type="ECO:0000313" key="4">
    <source>
        <dbReference type="EMBL" id="GCB22009.1"/>
    </source>
</evidence>
<evidence type="ECO:0000313" key="5">
    <source>
        <dbReference type="Proteomes" id="UP000286921"/>
    </source>
</evidence>
<keyword evidence="5" id="KW-1185">Reference proteome</keyword>
<sequence length="2004" mass="229900">MLECVGMQSDYGVPYRWDEAAYKGLFRSKAKAEAYFPDLFEPCPVRQTQHAVLEQEASRSNEEVLDEISNSYEEQGSEGDEGRGESVAVPAPVPRDVDFNQEVKVEQDMDSDETLTPERPTASLFPLYLPYHAQHRILTNVQQVLEECIFDFMSKWLPEHLERNGWDCAAAVELTKWTRPPFRWTSQIPEEALHPTDLKLESILLRVVRIRHTAVHRLPTTARGVCDLVGIAKKLAETLGDSLRTSQLENLHHDLQDKIQILEFNKNVLEEDLACQLRNIEAERELLNRREERLRAKTVEDDRENKLMMGLLLEESMEHIFRTEKVQPDSERGWLRLGNKYALLTESVFGWVRHRLAKDVSVYRLAIIGVSCFIIVFLWVLVRRFLLSKNLYNSSARFVFELVQNADDNHYTTARERATVPSLAFHVYPRRIVVDCNEDGFTHENLVAICNVGKSSKTGAQGYIGEKGIGFKSVFMVAWKVHIQSGDFSFSFRHKPGGSGMGMISPIWEDVEEQLQRPMTRMTLYLHENTAPRETAMQQFRELQDTLLLFTKNLQRLGVFMYDDDEKQLSSTLFAISSQNENLKVLTKTLLAPDGTSEELTRNYYLTKYVAHDLPGSENRTYTDKERETRAYSRADIILAFPVTKNSVPVIEPQDIFAFLPIRNMGFTFLIHSDFVTDASRQDIVRSSARNRKLRTEIAIAFGTAVLEMRKHPTLRYRWMRYLPKRDGHHWDPFWVGLLGEIKSRLISLPILQSRTSGSWFPIEQMERLWEHWFDKSGDPLFPDLPREQYLSVHYLEKDITRLMEYGLEFMAMPGMIARANMDLEFPHSKMKNKETSEDWHSRAATALSHSFRLGYDNCIEEVKAMPLIPLETGQWVSIKSGPVYFPSIHGIDIPSDLGVGLVTSGAISNPQRKQLFKDIGVQEASVDFVRKLIKDNYSAYGIFFIPVSREHLTFLYLTECLASSSSTALFVHLFNGKGLAFSDHKYQIRQPKIHTVYFPNEDPYGAKALLEPIQGGAPGLDVSFINEHYLRDPPSCPPKEQRKWIEWLQQVFHVRDTLSLIDLRHSPFRARLGRECLYVAQHRPEKFMGLLLTCWAVDGSKIIQQPELVTEIRRIKVLCESGERITLAATYVPSPARRATVSRFLKDGEFFPWLQLEQPMDEGTLGQQWTALMKALDFGHPESQIHFYLGIQDYLHCALSAGASDVSRMFDLYVKIQMECHANPSAADAVRHSMYDCSGYIWIPPHTCAHLDECLWEAPRHMTSKYPLKSRFTEYCRQNQADAVYLRDFFQKTLKVPDVRADDLLVELTRLQSDKCSDFDQISSIYMNLYRMFKQMPSGTVMSYRKRFVEDPLIYVAPNWYTTPECLWSTATSIPGRTALNDYYQDLKEFFVDFLGVQTLTLEMVVEKLRDQGRTGSSSVDEVKSTIWTLNSLLQSEQASIVPPDQVLDSAVFPVRFPQGGVQLQTSASTFAIADRKHLLSHFSPKAKLLDFEVDEVPRLEPFIQWTGLKDRYLSSCIKEITMVGGDDARPLSNSGRDICRKAHGLLRVAVHLKSPRAVQDEDTFYEILKSISMKETNGISSELHLNQDGKDLKVEVSRSELHLDERDKQLTVYILEDKRSQDICFLGRIPLALLQWMMTDPLTQITHEFSDNFVTIIQTLLQAEKNYVSELMDRAGIMSIARADDTVVTEESESQQPQENENQQSHSDRSSPASRSSSLVGQPTPERDEPTYTPPRPRQGSWASETTVVSHSMRALPVARPSPVLLQDYTETTVDPEYHHLLSSVLASARNAIFPSQGTFDMAGLDDSITSGAAAQTIRLRTSDQLERDFKIGAAGELFVFELLSRLDPPLPAFTRDNWQSVIRKFVTILPEYSDMTAWHGRETADITYDDHDGVLTSLFIDKGYLRDDVWRGKKPRFYMEVKSSTADNRTPFFMSKYQYRRMQEMSNGETQSDNMDTVYVIFRVYNLGQRVMRVKVYVDPEMMRVREELLFTAEGWSVVPA</sequence>
<evidence type="ECO:0000256" key="3">
    <source>
        <dbReference type="SAM" id="Phobius"/>
    </source>
</evidence>
<evidence type="ECO:0000256" key="1">
    <source>
        <dbReference type="SAM" id="Coils"/>
    </source>
</evidence>
<gene>
    <name evidence="4" type="ORF">AAWM_04894</name>
</gene>
<feature type="transmembrane region" description="Helical" evidence="3">
    <location>
        <begin position="362"/>
        <end position="382"/>
    </location>
</feature>